<gene>
    <name evidence="1" type="ORF">F2Q68_00020317</name>
</gene>
<evidence type="ECO:0000313" key="2">
    <source>
        <dbReference type="Proteomes" id="UP000712281"/>
    </source>
</evidence>
<protein>
    <submittedName>
        <fullName evidence="1">Uncharacterized protein</fullName>
    </submittedName>
</protein>
<dbReference type="AlphaFoldDB" id="A0A8S9G352"/>
<reference evidence="1" key="1">
    <citation type="submission" date="2019-12" db="EMBL/GenBank/DDBJ databases">
        <title>Genome sequencing and annotation of Brassica cretica.</title>
        <authorList>
            <person name="Studholme D.J."/>
            <person name="Sarris P.F."/>
        </authorList>
    </citation>
    <scope>NUCLEOTIDE SEQUENCE</scope>
    <source>
        <strain evidence="1">PFS-001/15</strain>
        <tissue evidence="1">Leaf</tissue>
    </source>
</reference>
<evidence type="ECO:0000313" key="1">
    <source>
        <dbReference type="EMBL" id="KAF2539664.1"/>
    </source>
</evidence>
<name>A0A8S9G352_BRACR</name>
<comment type="caution">
    <text evidence="1">The sequence shown here is derived from an EMBL/GenBank/DDBJ whole genome shotgun (WGS) entry which is preliminary data.</text>
</comment>
<dbReference type="Proteomes" id="UP000712281">
    <property type="component" value="Unassembled WGS sequence"/>
</dbReference>
<organism evidence="1 2">
    <name type="scientific">Brassica cretica</name>
    <name type="common">Mustard</name>
    <dbReference type="NCBI Taxonomy" id="69181"/>
    <lineage>
        <taxon>Eukaryota</taxon>
        <taxon>Viridiplantae</taxon>
        <taxon>Streptophyta</taxon>
        <taxon>Embryophyta</taxon>
        <taxon>Tracheophyta</taxon>
        <taxon>Spermatophyta</taxon>
        <taxon>Magnoliopsida</taxon>
        <taxon>eudicotyledons</taxon>
        <taxon>Gunneridae</taxon>
        <taxon>Pentapetalae</taxon>
        <taxon>rosids</taxon>
        <taxon>malvids</taxon>
        <taxon>Brassicales</taxon>
        <taxon>Brassicaceae</taxon>
        <taxon>Brassiceae</taxon>
        <taxon>Brassica</taxon>
    </lineage>
</organism>
<sequence length="161" mass="18517">MHTFFTCPFAIGVWKSILFHRVVHIATEDEFEKVLTLFKDKLCLPPTRISRNILMWICWSIWLATNSLIFEAKQAWLAWIFTGTGFTTLLQGSCTQDFVNSSLMAEALVMCLAIINTEQSTKSCRLKKFMESFVISMRSPLRSLISPSFIPLVIETEKPMR</sequence>
<accession>A0A8S9G352</accession>
<dbReference type="EMBL" id="QGKW02002228">
    <property type="protein sequence ID" value="KAF2539664.1"/>
    <property type="molecule type" value="Genomic_DNA"/>
</dbReference>
<proteinExistence type="predicted"/>